<dbReference type="NCBIfam" id="TIGR01198">
    <property type="entry name" value="pgl"/>
    <property type="match status" value="1"/>
</dbReference>
<dbReference type="InterPro" id="IPR039104">
    <property type="entry name" value="6PGL"/>
</dbReference>
<dbReference type="CDD" id="cd01400">
    <property type="entry name" value="6PGL"/>
    <property type="match status" value="1"/>
</dbReference>
<dbReference type="InterPro" id="IPR005900">
    <property type="entry name" value="6-phosphogluconolactonase_DevB"/>
</dbReference>
<organism evidence="9 10">
    <name type="scientific">Bradyrhizobium hipponense</name>
    <dbReference type="NCBI Taxonomy" id="2605638"/>
    <lineage>
        <taxon>Bacteria</taxon>
        <taxon>Pseudomonadati</taxon>
        <taxon>Pseudomonadota</taxon>
        <taxon>Alphaproteobacteria</taxon>
        <taxon>Hyphomicrobiales</taxon>
        <taxon>Nitrobacteraceae</taxon>
        <taxon>Bradyrhizobium</taxon>
    </lineage>
</organism>
<evidence type="ECO:0000259" key="8">
    <source>
        <dbReference type="Pfam" id="PF01182"/>
    </source>
</evidence>
<dbReference type="AlphaFoldDB" id="A0A5S4YEZ8"/>
<dbReference type="GO" id="GO:0005975">
    <property type="term" value="P:carbohydrate metabolic process"/>
    <property type="evidence" value="ECO:0007669"/>
    <property type="project" value="UniProtKB-UniRule"/>
</dbReference>
<keyword evidence="7 9" id="KW-0378">Hydrolase</keyword>
<gene>
    <name evidence="7 9" type="primary">pgl</name>
    <name evidence="9" type="ORF">FXV83_31395</name>
</gene>
<evidence type="ECO:0000313" key="9">
    <source>
        <dbReference type="EMBL" id="TYO62618.1"/>
    </source>
</evidence>
<name>A0A5S4YEZ8_9BRAD</name>
<evidence type="ECO:0000256" key="1">
    <source>
        <dbReference type="ARBA" id="ARBA00000832"/>
    </source>
</evidence>
<evidence type="ECO:0000313" key="10">
    <source>
        <dbReference type="Proteomes" id="UP000324797"/>
    </source>
</evidence>
<evidence type="ECO:0000256" key="4">
    <source>
        <dbReference type="ARBA" id="ARBA00010662"/>
    </source>
</evidence>
<feature type="domain" description="Glucosamine/galactosamine-6-phosphate isomerase" evidence="8">
    <location>
        <begin position="15"/>
        <end position="235"/>
    </location>
</feature>
<evidence type="ECO:0000256" key="2">
    <source>
        <dbReference type="ARBA" id="ARBA00002681"/>
    </source>
</evidence>
<proteinExistence type="inferred from homology"/>
<dbReference type="PANTHER" id="PTHR11054:SF0">
    <property type="entry name" value="6-PHOSPHOGLUCONOLACTONASE"/>
    <property type="match status" value="1"/>
</dbReference>
<accession>A0A5S4YEZ8</accession>
<comment type="catalytic activity">
    <reaction evidence="1 7">
        <text>6-phospho-D-glucono-1,5-lactone + H2O = 6-phospho-D-gluconate + H(+)</text>
        <dbReference type="Rhea" id="RHEA:12556"/>
        <dbReference type="ChEBI" id="CHEBI:15377"/>
        <dbReference type="ChEBI" id="CHEBI:15378"/>
        <dbReference type="ChEBI" id="CHEBI:57955"/>
        <dbReference type="ChEBI" id="CHEBI:58759"/>
        <dbReference type="EC" id="3.1.1.31"/>
    </reaction>
</comment>
<dbReference type="UniPathway" id="UPA00115">
    <property type="reaction ID" value="UER00409"/>
</dbReference>
<evidence type="ECO:0000256" key="6">
    <source>
        <dbReference type="ARBA" id="ARBA00020337"/>
    </source>
</evidence>
<dbReference type="SUPFAM" id="SSF100950">
    <property type="entry name" value="NagB/RpiA/CoA transferase-like"/>
    <property type="match status" value="1"/>
</dbReference>
<dbReference type="PANTHER" id="PTHR11054">
    <property type="entry name" value="6-PHOSPHOGLUCONOLACTONASE"/>
    <property type="match status" value="1"/>
</dbReference>
<dbReference type="InterPro" id="IPR037171">
    <property type="entry name" value="NagB/RpiA_transferase-like"/>
</dbReference>
<dbReference type="GO" id="GO:0017057">
    <property type="term" value="F:6-phosphogluconolactonase activity"/>
    <property type="evidence" value="ECO:0007669"/>
    <property type="project" value="UniProtKB-UniRule"/>
</dbReference>
<evidence type="ECO:0000256" key="3">
    <source>
        <dbReference type="ARBA" id="ARBA00004961"/>
    </source>
</evidence>
<evidence type="ECO:0000256" key="7">
    <source>
        <dbReference type="RuleBase" id="RU365095"/>
    </source>
</evidence>
<dbReference type="EC" id="3.1.1.31" evidence="5 7"/>
<comment type="similarity">
    <text evidence="4 7">Belongs to the glucosamine/galactosamine-6-phosphate isomerase family. 6-phosphogluconolactonase subfamily.</text>
</comment>
<dbReference type="InterPro" id="IPR006148">
    <property type="entry name" value="Glc/Gal-6P_isomerase"/>
</dbReference>
<reference evidence="9 10" key="1">
    <citation type="submission" date="2019-08" db="EMBL/GenBank/DDBJ databases">
        <title>Bradyrhizobium hipponensis sp. nov., a rhizobium isolated from a Lupinus angustifolius root nodule in Tunisia.</title>
        <authorList>
            <person name="Off K."/>
            <person name="Rejili M."/>
            <person name="Mars M."/>
            <person name="Brachmann A."/>
            <person name="Marin M."/>
        </authorList>
    </citation>
    <scope>NUCLEOTIDE SEQUENCE [LARGE SCALE GENOMIC DNA]</scope>
    <source>
        <strain evidence="10">aSej3</strain>
    </source>
</reference>
<protein>
    <recommendedName>
        <fullName evidence="6 7">6-phosphogluconolactonase</fullName>
        <shortName evidence="7">6PGL</shortName>
        <ecNumber evidence="5 7">3.1.1.31</ecNumber>
    </recommendedName>
</protein>
<evidence type="ECO:0000256" key="5">
    <source>
        <dbReference type="ARBA" id="ARBA00013198"/>
    </source>
</evidence>
<dbReference type="GO" id="GO:0006098">
    <property type="term" value="P:pentose-phosphate shunt"/>
    <property type="evidence" value="ECO:0007669"/>
    <property type="project" value="UniProtKB-UniPathway"/>
</dbReference>
<comment type="pathway">
    <text evidence="3 7">Carbohydrate degradation; pentose phosphate pathway; D-ribulose 5-phosphate from D-glucose 6-phosphate (oxidative stage): step 2/3.</text>
</comment>
<comment type="caution">
    <text evidence="9">The sequence shown here is derived from an EMBL/GenBank/DDBJ whole genome shotgun (WGS) entry which is preliminary data.</text>
</comment>
<dbReference type="EMBL" id="VSTH01000127">
    <property type="protein sequence ID" value="TYO62618.1"/>
    <property type="molecule type" value="Genomic_DNA"/>
</dbReference>
<dbReference type="Pfam" id="PF01182">
    <property type="entry name" value="Glucosamine_iso"/>
    <property type="match status" value="1"/>
</dbReference>
<comment type="function">
    <text evidence="2 7">Hydrolysis of 6-phosphogluconolactone to 6-phosphogluconate.</text>
</comment>
<dbReference type="Proteomes" id="UP000324797">
    <property type="component" value="Unassembled WGS sequence"/>
</dbReference>
<keyword evidence="10" id="KW-1185">Reference proteome</keyword>
<sequence length="250" mass="27280">MMAAAGLPKLIVETDAEALARAAAERVMARIAANPGRIAICLTGGSSPKRLYQLLGGDSWRDKIPWERVHWFIGDERFVPEGDPLNNMAVAREAFLDRSAPSGHIHPIPTTAENPDRSAEAYARELQSFYGEERLDPSRPLFDLVLMGAGPDGHTASLFPGYPALEETQRWVVGVPKANVAPFVPRVSLTLPALASCREMLFEIAGHDKQPILTRLFNGENLPALRARSNGETVWLVDQAALPEGIRGGR</sequence>
<dbReference type="Gene3D" id="3.40.50.1360">
    <property type="match status" value="1"/>
</dbReference>